<keyword evidence="4" id="KW-1015">Disulfide bond</keyword>
<keyword evidence="1" id="KW-0808">Transferase</keyword>
<dbReference type="PANTHER" id="PTHR10605:SF65">
    <property type="entry name" value="GH20068P"/>
    <property type="match status" value="1"/>
</dbReference>
<organism evidence="6 7">
    <name type="scientific">Caenorhabditis bovis</name>
    <dbReference type="NCBI Taxonomy" id="2654633"/>
    <lineage>
        <taxon>Eukaryota</taxon>
        <taxon>Metazoa</taxon>
        <taxon>Ecdysozoa</taxon>
        <taxon>Nematoda</taxon>
        <taxon>Chromadorea</taxon>
        <taxon>Rhabditida</taxon>
        <taxon>Rhabditina</taxon>
        <taxon>Rhabditomorpha</taxon>
        <taxon>Rhabditoidea</taxon>
        <taxon>Rhabditidae</taxon>
        <taxon>Peloderinae</taxon>
        <taxon>Caenorhabditis</taxon>
    </lineage>
</organism>
<dbReference type="Pfam" id="PF00685">
    <property type="entry name" value="Sulfotransfer_1"/>
    <property type="match status" value="1"/>
</dbReference>
<dbReference type="OrthoDB" id="411451at2759"/>
<keyword evidence="2" id="KW-0325">Glycoprotein</keyword>
<sequence>MPSTSDDEIVIEKTPAYFTSQLAPKRVFELNPNMKLILIVRHPTFRTISDFTQVYYNKLEQNKTLPILSLEAFKLDDKGQETINMGYKPITNSLYDLHIANWLKYFSLDNFHFVNGDVFRANPLNELRKVEGFLSLERSISPSQLVYDYKKGFFCFKKTTKIKCLGDSKGRKHRAISDNAVEKLTQSFQEHNENFFRLINRTFYWV</sequence>
<dbReference type="InterPro" id="IPR037359">
    <property type="entry name" value="NST/OST"/>
</dbReference>
<dbReference type="InterPro" id="IPR000863">
    <property type="entry name" value="Sulfotransferase_dom"/>
</dbReference>
<dbReference type="Gene3D" id="3.40.50.300">
    <property type="entry name" value="P-loop containing nucleotide triphosphate hydrolases"/>
    <property type="match status" value="1"/>
</dbReference>
<reference evidence="6 7" key="1">
    <citation type="submission" date="2020-04" db="EMBL/GenBank/DDBJ databases">
        <authorList>
            <person name="Laetsch R D."/>
            <person name="Stevens L."/>
            <person name="Kumar S."/>
            <person name="Blaxter L. M."/>
        </authorList>
    </citation>
    <scope>NUCLEOTIDE SEQUENCE [LARGE SCALE GENOMIC DNA]</scope>
</reference>
<feature type="binding site" evidence="3">
    <location>
        <position position="49"/>
    </location>
    <ligand>
        <name>3'-phosphoadenylyl sulfate</name>
        <dbReference type="ChEBI" id="CHEBI:58339"/>
    </ligand>
</feature>
<dbReference type="InterPro" id="IPR027417">
    <property type="entry name" value="P-loop_NTPase"/>
</dbReference>
<dbReference type="AlphaFoldDB" id="A0A8S1FEJ7"/>
<feature type="binding site" evidence="3">
    <location>
        <position position="41"/>
    </location>
    <ligand>
        <name>3'-phosphoadenylyl sulfate</name>
        <dbReference type="ChEBI" id="CHEBI:58339"/>
    </ligand>
</feature>
<gene>
    <name evidence="6" type="ORF">CBOVIS_LOCUS12609</name>
</gene>
<evidence type="ECO:0000313" key="7">
    <source>
        <dbReference type="Proteomes" id="UP000494206"/>
    </source>
</evidence>
<feature type="domain" description="Sulfotransferase" evidence="5">
    <location>
        <begin position="21"/>
        <end position="190"/>
    </location>
</feature>
<evidence type="ECO:0000256" key="3">
    <source>
        <dbReference type="PIRSR" id="PIRSR637359-2"/>
    </source>
</evidence>
<dbReference type="SUPFAM" id="SSF52540">
    <property type="entry name" value="P-loop containing nucleoside triphosphate hydrolases"/>
    <property type="match status" value="1"/>
</dbReference>
<dbReference type="PANTHER" id="PTHR10605">
    <property type="entry name" value="HEPARAN SULFATE SULFOTRANSFERASE"/>
    <property type="match status" value="1"/>
</dbReference>
<feature type="disulfide bond" evidence="4">
    <location>
        <begin position="155"/>
        <end position="164"/>
    </location>
</feature>
<evidence type="ECO:0000256" key="2">
    <source>
        <dbReference type="ARBA" id="ARBA00023180"/>
    </source>
</evidence>
<keyword evidence="7" id="KW-1185">Reference proteome</keyword>
<proteinExistence type="predicted"/>
<name>A0A8S1FEJ7_9PELO</name>
<evidence type="ECO:0000313" key="6">
    <source>
        <dbReference type="EMBL" id="CAB3411190.1"/>
    </source>
</evidence>
<dbReference type="EMBL" id="CADEPM010000012">
    <property type="protein sequence ID" value="CAB3411190.1"/>
    <property type="molecule type" value="Genomic_DNA"/>
</dbReference>
<evidence type="ECO:0000256" key="4">
    <source>
        <dbReference type="PIRSR" id="PIRSR637359-3"/>
    </source>
</evidence>
<comment type="caution">
    <text evidence="6">The sequence shown here is derived from an EMBL/GenBank/DDBJ whole genome shotgun (WGS) entry which is preliminary data.</text>
</comment>
<evidence type="ECO:0000259" key="5">
    <source>
        <dbReference type="Pfam" id="PF00685"/>
    </source>
</evidence>
<dbReference type="GO" id="GO:0008467">
    <property type="term" value="F:[heparan sulfate]-glucosamine 3-sulfotransferase activity"/>
    <property type="evidence" value="ECO:0007669"/>
    <property type="project" value="TreeGrafter"/>
</dbReference>
<protein>
    <recommendedName>
        <fullName evidence="5">Sulfotransferase domain-containing protein</fullName>
    </recommendedName>
</protein>
<accession>A0A8S1FEJ7</accession>
<evidence type="ECO:0000256" key="1">
    <source>
        <dbReference type="ARBA" id="ARBA00022679"/>
    </source>
</evidence>
<dbReference type="Proteomes" id="UP000494206">
    <property type="component" value="Unassembled WGS sequence"/>
</dbReference>
<feature type="binding site" evidence="3">
    <location>
        <begin position="169"/>
        <end position="173"/>
    </location>
    <ligand>
        <name>3'-phosphoadenylyl sulfate</name>
        <dbReference type="ChEBI" id="CHEBI:58339"/>
    </ligand>
</feature>